<protein>
    <recommendedName>
        <fullName evidence="1">NADH:flavin oxidoreductase/NADH oxidase N-terminal domain-containing protein</fullName>
    </recommendedName>
</protein>
<dbReference type="InterPro" id="IPR013785">
    <property type="entry name" value="Aldolase_TIM"/>
</dbReference>
<evidence type="ECO:0000313" key="2">
    <source>
        <dbReference type="EMBL" id="KAL0568083.1"/>
    </source>
</evidence>
<feature type="domain" description="NADH:flavin oxidoreductase/NADH oxidase N-terminal" evidence="1">
    <location>
        <begin position="4"/>
        <end position="316"/>
    </location>
</feature>
<comment type="caution">
    <text evidence="2">The sequence shown here is derived from an EMBL/GenBank/DDBJ whole genome shotgun (WGS) entry which is preliminary data.</text>
</comment>
<dbReference type="Gene3D" id="3.20.20.70">
    <property type="entry name" value="Aldolase class I"/>
    <property type="match status" value="1"/>
</dbReference>
<sequence length="321" mass="35294">MSSKLFQPIKLGDIQLSTGLRADAKDVLLVPLVKEYYSQRATEPGTLLISEGTVIQQRAGGYNNVPGIWSNEQINAWKEARICASRAADPDVLHSEGPSYPYVSASDIPMLSGTPSQAQDTPRPLTLEEIKEYMEYYATAAKNAVHKAEFDGVEIHGANGYPIEQFLKKSTYGTYGGSSENRARFALEVIDAVVGAVGPGKTGFGESYYTLICQILPDIGARDPIPTYSHLVKAHPTLAYIHVVDPRVDGITDIENVGNHSNEFIREIWTEGTDNEINGRRLISAGNFDLETGTKLADTRGDLVAYRRRFISNVPLRGRLF</sequence>
<dbReference type="InterPro" id="IPR045247">
    <property type="entry name" value="Oye-like"/>
</dbReference>
<accession>A0ABR3EYS2</accession>
<gene>
    <name evidence="2" type="ORF">V5O48_013908</name>
</gene>
<dbReference type="EMBL" id="JBAHYK010001420">
    <property type="protein sequence ID" value="KAL0568083.1"/>
    <property type="molecule type" value="Genomic_DNA"/>
</dbReference>
<evidence type="ECO:0000313" key="3">
    <source>
        <dbReference type="Proteomes" id="UP001465976"/>
    </source>
</evidence>
<dbReference type="InterPro" id="IPR001155">
    <property type="entry name" value="OxRdtase_FMN_N"/>
</dbReference>
<evidence type="ECO:0000259" key="1">
    <source>
        <dbReference type="Pfam" id="PF00724"/>
    </source>
</evidence>
<name>A0ABR3EYS2_9AGAR</name>
<dbReference type="Proteomes" id="UP001465976">
    <property type="component" value="Unassembled WGS sequence"/>
</dbReference>
<organism evidence="2 3">
    <name type="scientific">Marasmius crinis-equi</name>
    <dbReference type="NCBI Taxonomy" id="585013"/>
    <lineage>
        <taxon>Eukaryota</taxon>
        <taxon>Fungi</taxon>
        <taxon>Dikarya</taxon>
        <taxon>Basidiomycota</taxon>
        <taxon>Agaricomycotina</taxon>
        <taxon>Agaricomycetes</taxon>
        <taxon>Agaricomycetidae</taxon>
        <taxon>Agaricales</taxon>
        <taxon>Marasmiineae</taxon>
        <taxon>Marasmiaceae</taxon>
        <taxon>Marasmius</taxon>
    </lineage>
</organism>
<reference evidence="2 3" key="1">
    <citation type="submission" date="2024-02" db="EMBL/GenBank/DDBJ databases">
        <title>A draft genome for the cacao thread blight pathogen Marasmius crinis-equi.</title>
        <authorList>
            <person name="Cohen S.P."/>
            <person name="Baruah I.K."/>
            <person name="Amoako-Attah I."/>
            <person name="Bukari Y."/>
            <person name="Meinhardt L.W."/>
            <person name="Bailey B.A."/>
        </authorList>
    </citation>
    <scope>NUCLEOTIDE SEQUENCE [LARGE SCALE GENOMIC DNA]</scope>
    <source>
        <strain evidence="2 3">GH-76</strain>
    </source>
</reference>
<keyword evidence="3" id="KW-1185">Reference proteome</keyword>
<dbReference type="PANTHER" id="PTHR22893:SF91">
    <property type="entry name" value="NADPH DEHYDROGENASE 2-RELATED"/>
    <property type="match status" value="1"/>
</dbReference>
<dbReference type="Pfam" id="PF00724">
    <property type="entry name" value="Oxidored_FMN"/>
    <property type="match status" value="1"/>
</dbReference>
<dbReference type="SUPFAM" id="SSF51395">
    <property type="entry name" value="FMN-linked oxidoreductases"/>
    <property type="match status" value="1"/>
</dbReference>
<proteinExistence type="predicted"/>
<dbReference type="PANTHER" id="PTHR22893">
    <property type="entry name" value="NADH OXIDOREDUCTASE-RELATED"/>
    <property type="match status" value="1"/>
</dbReference>